<sequence>MGEKMKTYKENFKKVDLSEEFYDARLQVKELYENSLKLHEYIEEEYISSENMFTVNNISSGIEISEYGITGWSEISWSKDIMNEINSIIKKLLSIKMKLKSETSFNQKENVLIRFSNNIIDEFCNNQKAFKALNEKLKLCFECDISNLDGLIFDLNKMSKVVSKESLEIFEKYNYIVDKLKLLCLI</sequence>
<dbReference type="EMBL" id="JAVJAN010000024">
    <property type="protein sequence ID" value="MDR5587802.1"/>
    <property type="molecule type" value="Genomic_DNA"/>
</dbReference>
<reference evidence="1 2" key="1">
    <citation type="submission" date="2023-09" db="EMBL/GenBank/DDBJ databases">
        <authorList>
            <person name="Zhai L."/>
        </authorList>
    </citation>
    <scope>NUCLEOTIDE SEQUENCE [LARGE SCALE GENOMIC DNA]</scope>
    <source>
        <strain evidence="1 2">5 N-1</strain>
    </source>
</reference>
<proteinExistence type="predicted"/>
<evidence type="ECO:0000313" key="1">
    <source>
        <dbReference type="EMBL" id="MDR5587802.1"/>
    </source>
</evidence>
<organism evidence="1 2">
    <name type="scientific">Clostridium aquiflavi</name>
    <dbReference type="NCBI Taxonomy" id="3073603"/>
    <lineage>
        <taxon>Bacteria</taxon>
        <taxon>Bacillati</taxon>
        <taxon>Bacillota</taxon>
        <taxon>Clostridia</taxon>
        <taxon>Eubacteriales</taxon>
        <taxon>Clostridiaceae</taxon>
        <taxon>Clostridium</taxon>
    </lineage>
</organism>
<accession>A0ABU1EHD2</accession>
<evidence type="ECO:0000313" key="2">
    <source>
        <dbReference type="Proteomes" id="UP001256646"/>
    </source>
</evidence>
<name>A0ABU1EHD2_9CLOT</name>
<dbReference type="Proteomes" id="UP001256646">
    <property type="component" value="Unassembled WGS sequence"/>
</dbReference>
<protein>
    <submittedName>
        <fullName evidence="1">Uncharacterized protein</fullName>
    </submittedName>
</protein>
<comment type="caution">
    <text evidence="1">The sequence shown here is derived from an EMBL/GenBank/DDBJ whole genome shotgun (WGS) entry which is preliminary data.</text>
</comment>
<gene>
    <name evidence="1" type="ORF">RGC78_10020</name>
</gene>
<keyword evidence="2" id="KW-1185">Reference proteome</keyword>
<dbReference type="RefSeq" id="WP_252212300.1">
    <property type="nucleotide sequence ID" value="NZ_JAVJAN010000024.1"/>
</dbReference>